<feature type="signal peptide" evidence="1">
    <location>
        <begin position="1"/>
        <end position="27"/>
    </location>
</feature>
<organism evidence="3 4">
    <name type="scientific">Humidesulfovibrio mexicanus</name>
    <dbReference type="NCBI Taxonomy" id="147047"/>
    <lineage>
        <taxon>Bacteria</taxon>
        <taxon>Pseudomonadati</taxon>
        <taxon>Thermodesulfobacteriota</taxon>
        <taxon>Desulfovibrionia</taxon>
        <taxon>Desulfovibrionales</taxon>
        <taxon>Desulfovibrionaceae</taxon>
        <taxon>Humidesulfovibrio</taxon>
    </lineage>
</organism>
<evidence type="ECO:0000259" key="2">
    <source>
        <dbReference type="Pfam" id="PF04972"/>
    </source>
</evidence>
<feature type="chain" id="PRO_5012511835" evidence="1">
    <location>
        <begin position="28"/>
        <end position="200"/>
    </location>
</feature>
<dbReference type="InterPro" id="IPR007055">
    <property type="entry name" value="BON_dom"/>
</dbReference>
<dbReference type="AlphaFoldDB" id="A0A238YVM7"/>
<sequence>MRSLRLALLICLAALCAGGCASLPMLAALDVMNAAELGKTGYDMAAGLNSRKTLNMDHSPDAQAEARLRAALDRQGGTLRWATAQVSQGQAYVVGSYADRQELERARRATAKIKGVDQVTLCLFPVGSGQGRAVSDGEMRDNILRLSGVRTPDVRVHVVEGNAVLIGRVRTRDEEEQLLESARIAGASSVQNHVRLFAAR</sequence>
<protein>
    <submittedName>
        <fullName evidence="3">Osmotically-inducible protein OsmY, contains BON domain</fullName>
    </submittedName>
</protein>
<evidence type="ECO:0000313" key="3">
    <source>
        <dbReference type="EMBL" id="SNR74858.1"/>
    </source>
</evidence>
<keyword evidence="4" id="KW-1185">Reference proteome</keyword>
<evidence type="ECO:0000256" key="1">
    <source>
        <dbReference type="SAM" id="SignalP"/>
    </source>
</evidence>
<dbReference type="Pfam" id="PF04972">
    <property type="entry name" value="BON"/>
    <property type="match status" value="2"/>
</dbReference>
<dbReference type="Proteomes" id="UP000198324">
    <property type="component" value="Unassembled WGS sequence"/>
</dbReference>
<accession>A0A238YVM7</accession>
<evidence type="ECO:0000313" key="4">
    <source>
        <dbReference type="Proteomes" id="UP000198324"/>
    </source>
</evidence>
<keyword evidence="1" id="KW-0732">Signal</keyword>
<name>A0A238YVM7_9BACT</name>
<dbReference type="EMBL" id="FZOC01000002">
    <property type="protein sequence ID" value="SNR74858.1"/>
    <property type="molecule type" value="Genomic_DNA"/>
</dbReference>
<proteinExistence type="predicted"/>
<dbReference type="RefSeq" id="WP_089272394.1">
    <property type="nucleotide sequence ID" value="NZ_FZOC01000002.1"/>
</dbReference>
<dbReference type="OrthoDB" id="5453922at2"/>
<gene>
    <name evidence="3" type="ORF">SAMN04488503_1012</name>
</gene>
<feature type="domain" description="BON" evidence="2">
    <location>
        <begin position="61"/>
        <end position="120"/>
    </location>
</feature>
<reference evidence="3 4" key="1">
    <citation type="submission" date="2017-06" db="EMBL/GenBank/DDBJ databases">
        <authorList>
            <person name="Kim H.J."/>
            <person name="Triplett B.A."/>
        </authorList>
    </citation>
    <scope>NUCLEOTIDE SEQUENCE [LARGE SCALE GENOMIC DNA]</scope>
    <source>
        <strain evidence="3 4">DSM 13116</strain>
    </source>
</reference>
<feature type="domain" description="BON" evidence="2">
    <location>
        <begin position="142"/>
        <end position="195"/>
    </location>
</feature>